<accession>A0ABN6Z3V4</accession>
<dbReference type="Proteomes" id="UP001305815">
    <property type="component" value="Chromosome"/>
</dbReference>
<name>A0ABN6Z3V4_9FIRM</name>
<dbReference type="InterPro" id="IPR036869">
    <property type="entry name" value="J_dom_sf"/>
</dbReference>
<organism evidence="2 3">
    <name type="scientific">Claveliimonas bilis</name>
    <dbReference type="NCBI Taxonomy" id="3028070"/>
    <lineage>
        <taxon>Bacteria</taxon>
        <taxon>Bacillati</taxon>
        <taxon>Bacillota</taxon>
        <taxon>Clostridia</taxon>
        <taxon>Lachnospirales</taxon>
        <taxon>Lachnospiraceae</taxon>
        <taxon>Claveliimonas</taxon>
    </lineage>
</organism>
<reference evidence="3" key="1">
    <citation type="journal article" date="2023" name="Int. J. Syst. Evol. Microbiol.">
        <title>Claveliimonas bilis gen. nov., sp. nov., deoxycholic acid-producing bacteria isolated from human faeces, and reclassification of Sellimonas monacensis Zenner et al. 2021 as Claveliimonas monacensis comb. nov.</title>
        <authorList>
            <person name="Hisatomi A."/>
            <person name="Kastawa N.W.E.P.G."/>
            <person name="Song I."/>
            <person name="Ohkuma M."/>
            <person name="Fukiya S."/>
            <person name="Sakamoto M."/>
        </authorList>
    </citation>
    <scope>NUCLEOTIDE SEQUENCE [LARGE SCALE GENOMIC DNA]</scope>
    <source>
        <strain evidence="3">12BBH14</strain>
    </source>
</reference>
<proteinExistence type="predicted"/>
<evidence type="ECO:0000313" key="2">
    <source>
        <dbReference type="EMBL" id="BDZ77222.1"/>
    </source>
</evidence>
<keyword evidence="1" id="KW-0235">DNA replication</keyword>
<dbReference type="Gene3D" id="1.10.287.110">
    <property type="entry name" value="DnaJ domain"/>
    <property type="match status" value="1"/>
</dbReference>
<evidence type="ECO:0000313" key="3">
    <source>
        <dbReference type="Proteomes" id="UP001305815"/>
    </source>
</evidence>
<evidence type="ECO:0000256" key="1">
    <source>
        <dbReference type="ARBA" id="ARBA00022705"/>
    </source>
</evidence>
<evidence type="ECO:0008006" key="4">
    <source>
        <dbReference type="Google" id="ProtNLM"/>
    </source>
</evidence>
<protein>
    <recommendedName>
        <fullName evidence="4">J domain-containing protein</fullName>
    </recommendedName>
</protein>
<dbReference type="EMBL" id="AP027742">
    <property type="protein sequence ID" value="BDZ77222.1"/>
    <property type="molecule type" value="Genomic_DNA"/>
</dbReference>
<gene>
    <name evidence="2" type="ORF">Lac1_14050</name>
</gene>
<keyword evidence="3" id="KW-1185">Reference proteome</keyword>
<dbReference type="SUPFAM" id="SSF46565">
    <property type="entry name" value="Chaperone J-domain"/>
    <property type="match status" value="1"/>
</dbReference>
<sequence length="95" mass="11502">MYREVNAFYTREKTRKERERHDDTSYVHVDNIKENELQRAKLLFGVSDTFTYGELKASRNQLMRKYHPDNQEGNSAMARKVNEYYEFLLPYARKT</sequence>